<evidence type="ECO:0000256" key="1">
    <source>
        <dbReference type="SAM" id="MobiDB-lite"/>
    </source>
</evidence>
<dbReference type="AlphaFoldDB" id="A0A6A6FMN0"/>
<feature type="region of interest" description="Disordered" evidence="1">
    <location>
        <begin position="1"/>
        <end position="23"/>
    </location>
</feature>
<evidence type="ECO:0000313" key="3">
    <source>
        <dbReference type="Proteomes" id="UP000799539"/>
    </source>
</evidence>
<reference evidence="2" key="1">
    <citation type="journal article" date="2020" name="Stud. Mycol.">
        <title>101 Dothideomycetes genomes: a test case for predicting lifestyles and emergence of pathogens.</title>
        <authorList>
            <person name="Haridas S."/>
            <person name="Albert R."/>
            <person name="Binder M."/>
            <person name="Bloem J."/>
            <person name="Labutti K."/>
            <person name="Salamov A."/>
            <person name="Andreopoulos B."/>
            <person name="Baker S."/>
            <person name="Barry K."/>
            <person name="Bills G."/>
            <person name="Bluhm B."/>
            <person name="Cannon C."/>
            <person name="Castanera R."/>
            <person name="Culley D."/>
            <person name="Daum C."/>
            <person name="Ezra D."/>
            <person name="Gonzalez J."/>
            <person name="Henrissat B."/>
            <person name="Kuo A."/>
            <person name="Liang C."/>
            <person name="Lipzen A."/>
            <person name="Lutzoni F."/>
            <person name="Magnuson J."/>
            <person name="Mondo S."/>
            <person name="Nolan M."/>
            <person name="Ohm R."/>
            <person name="Pangilinan J."/>
            <person name="Park H.-J."/>
            <person name="Ramirez L."/>
            <person name="Alfaro M."/>
            <person name="Sun H."/>
            <person name="Tritt A."/>
            <person name="Yoshinaga Y."/>
            <person name="Zwiers L.-H."/>
            <person name="Turgeon B."/>
            <person name="Goodwin S."/>
            <person name="Spatafora J."/>
            <person name="Crous P."/>
            <person name="Grigoriev I."/>
        </authorList>
    </citation>
    <scope>NUCLEOTIDE SEQUENCE</scope>
    <source>
        <strain evidence="2">SCOH1-5</strain>
    </source>
</reference>
<keyword evidence="3" id="KW-1185">Reference proteome</keyword>
<name>A0A6A6FMN0_9PEZI</name>
<protein>
    <submittedName>
        <fullName evidence="2">Uncharacterized protein</fullName>
    </submittedName>
</protein>
<organism evidence="2 3">
    <name type="scientific">Cercospora zeae-maydis SCOH1-5</name>
    <dbReference type="NCBI Taxonomy" id="717836"/>
    <lineage>
        <taxon>Eukaryota</taxon>
        <taxon>Fungi</taxon>
        <taxon>Dikarya</taxon>
        <taxon>Ascomycota</taxon>
        <taxon>Pezizomycotina</taxon>
        <taxon>Dothideomycetes</taxon>
        <taxon>Dothideomycetidae</taxon>
        <taxon>Mycosphaerellales</taxon>
        <taxon>Mycosphaerellaceae</taxon>
        <taxon>Cercospora</taxon>
    </lineage>
</organism>
<evidence type="ECO:0000313" key="2">
    <source>
        <dbReference type="EMBL" id="KAF2214702.1"/>
    </source>
</evidence>
<proteinExistence type="predicted"/>
<dbReference type="EMBL" id="ML992667">
    <property type="protein sequence ID" value="KAF2214702.1"/>
    <property type="molecule type" value="Genomic_DNA"/>
</dbReference>
<accession>A0A6A6FMN0</accession>
<dbReference type="Proteomes" id="UP000799539">
    <property type="component" value="Unassembled WGS sequence"/>
</dbReference>
<gene>
    <name evidence="2" type="ORF">CERZMDRAFT_116845</name>
</gene>
<sequence>MMHGCSAAVMEGGKVSPNRPDSGSQRKMCLMPLHGSCCGLWRERCRGSRGQEDSGGDGERPECWRGAMSSWANDSGGGGGVVAGGSSSTDECLLGVMRGASVAWFRSVGKRGPLRRGGIRQSVAAAAAAAVWPGEACLAAAERVVREEHAPARQRSGGRRRGSEGVGQRTYSFAWWCTLVAQWRAAPNTSSLLCFVAHQHMDATPSHAYSTCAFHCPVGHEIPTGTSVERTRLTWRQGSIRPVTATSIVCGQVQEDVMRRR</sequence>